<dbReference type="PANTHER" id="PTHR30388">
    <property type="entry name" value="ALDEHYDE OXIDOREDUCTASE MOLYBDENUM COFACTOR ASSEMBLY PROTEIN"/>
    <property type="match status" value="1"/>
</dbReference>
<proteinExistence type="predicted"/>
<evidence type="ECO:0000259" key="2">
    <source>
        <dbReference type="Pfam" id="PF13478"/>
    </source>
</evidence>
<gene>
    <name evidence="3" type="ORF">SAMN06264365_106356</name>
</gene>
<dbReference type="AlphaFoldDB" id="A0A238ZXL9"/>
<protein>
    <submittedName>
        <fullName evidence="3">Xanthine dehydrogenase accessory factor</fullName>
    </submittedName>
</protein>
<evidence type="ECO:0000313" key="3">
    <source>
        <dbReference type="EMBL" id="SNR87534.1"/>
    </source>
</evidence>
<dbReference type="EMBL" id="FZNR01000006">
    <property type="protein sequence ID" value="SNR87534.1"/>
    <property type="molecule type" value="Genomic_DNA"/>
</dbReference>
<dbReference type="Proteomes" id="UP000198415">
    <property type="component" value="Unassembled WGS sequence"/>
</dbReference>
<evidence type="ECO:0000313" key="4">
    <source>
        <dbReference type="Proteomes" id="UP000198415"/>
    </source>
</evidence>
<keyword evidence="4" id="KW-1185">Reference proteome</keyword>
<accession>A0A238ZXL9</accession>
<dbReference type="RefSeq" id="WP_089294543.1">
    <property type="nucleotide sequence ID" value="NZ_BOMU01000087.1"/>
</dbReference>
<feature type="domain" description="XdhC- CoxI" evidence="1">
    <location>
        <begin position="10"/>
        <end position="74"/>
    </location>
</feature>
<dbReference type="Gene3D" id="3.40.50.720">
    <property type="entry name" value="NAD(P)-binding Rossmann-like Domain"/>
    <property type="match status" value="1"/>
</dbReference>
<reference evidence="3 4" key="1">
    <citation type="submission" date="2017-06" db="EMBL/GenBank/DDBJ databases">
        <authorList>
            <person name="Kim H.J."/>
            <person name="Triplett B.A."/>
        </authorList>
    </citation>
    <scope>NUCLEOTIDE SEQUENCE [LARGE SCALE GENOMIC DNA]</scope>
    <source>
        <strain evidence="3 4">DSM 43151</strain>
    </source>
</reference>
<dbReference type="PANTHER" id="PTHR30388:SF4">
    <property type="entry name" value="MOLYBDENUM COFACTOR INSERTION CHAPERONE PAOD"/>
    <property type="match status" value="1"/>
</dbReference>
<name>A0A238ZXL9_9ACTN</name>
<dbReference type="OrthoDB" id="5242066at2"/>
<organism evidence="3 4">
    <name type="scientific">Actinoplanes regularis</name>
    <dbReference type="NCBI Taxonomy" id="52697"/>
    <lineage>
        <taxon>Bacteria</taxon>
        <taxon>Bacillati</taxon>
        <taxon>Actinomycetota</taxon>
        <taxon>Actinomycetes</taxon>
        <taxon>Micromonosporales</taxon>
        <taxon>Micromonosporaceae</taxon>
        <taxon>Actinoplanes</taxon>
    </lineage>
</organism>
<dbReference type="InterPro" id="IPR027051">
    <property type="entry name" value="XdhC_Rossmann_dom"/>
</dbReference>
<feature type="domain" description="XdhC Rossmann" evidence="2">
    <location>
        <begin position="147"/>
        <end position="223"/>
    </location>
</feature>
<evidence type="ECO:0000259" key="1">
    <source>
        <dbReference type="Pfam" id="PF02625"/>
    </source>
</evidence>
<dbReference type="InterPro" id="IPR003777">
    <property type="entry name" value="XdhC_CoxI"/>
</dbReference>
<dbReference type="Pfam" id="PF13478">
    <property type="entry name" value="XdhC_C"/>
    <property type="match status" value="1"/>
</dbReference>
<sequence length="293" mass="30204">MLSERASELVAARRPFVHATVVRAQEPTSARAGDDAVILADGSIEGFVGGVCTETSVRVAALDALEDGNSLLLRVLPEDAETFPETPGARIAINPCHSGGAVEIFLQPVLPRPLVAVQGSTPIGTAIRELAAFLDFEVAAAGFGGVTAAVVAGLGRDEEAALRGALDAGVPYIALIASRRRGAVVLDAMGLTDPERARIRTHPGLDISARTPKEIALSVLAEIVREMRTGGLAAPESPAAGPSVPLEMAAPRQGVDPICGMTVVIGPETPHAVVAGADYWYCCPGCLKKHTAA</sequence>
<dbReference type="Pfam" id="PF02625">
    <property type="entry name" value="XdhC_CoxI"/>
    <property type="match status" value="1"/>
</dbReference>
<dbReference type="InterPro" id="IPR052698">
    <property type="entry name" value="MoCofactor_Util/Proc"/>
</dbReference>